<organism evidence="2 3">
    <name type="scientific">Microthyrium microscopicum</name>
    <dbReference type="NCBI Taxonomy" id="703497"/>
    <lineage>
        <taxon>Eukaryota</taxon>
        <taxon>Fungi</taxon>
        <taxon>Dikarya</taxon>
        <taxon>Ascomycota</taxon>
        <taxon>Pezizomycotina</taxon>
        <taxon>Dothideomycetes</taxon>
        <taxon>Dothideomycetes incertae sedis</taxon>
        <taxon>Microthyriales</taxon>
        <taxon>Microthyriaceae</taxon>
        <taxon>Microthyrium</taxon>
    </lineage>
</organism>
<dbReference type="InterPro" id="IPR036866">
    <property type="entry name" value="RibonucZ/Hydroxyglut_hydro"/>
</dbReference>
<dbReference type="OrthoDB" id="17458at2759"/>
<feature type="domain" description="Metallo-beta-lactamase" evidence="1">
    <location>
        <begin position="85"/>
        <end position="247"/>
    </location>
</feature>
<evidence type="ECO:0000259" key="1">
    <source>
        <dbReference type="SMART" id="SM00849"/>
    </source>
</evidence>
<protein>
    <recommendedName>
        <fullName evidence="1">Metallo-beta-lactamase domain-containing protein</fullName>
    </recommendedName>
</protein>
<dbReference type="AlphaFoldDB" id="A0A6A6UC99"/>
<dbReference type="Gene3D" id="3.60.15.10">
    <property type="entry name" value="Ribonuclease Z/Hydroxyacylglutathione hydrolase-like"/>
    <property type="match status" value="1"/>
</dbReference>
<dbReference type="EMBL" id="MU004235">
    <property type="protein sequence ID" value="KAF2669221.1"/>
    <property type="molecule type" value="Genomic_DNA"/>
</dbReference>
<proteinExistence type="predicted"/>
<evidence type="ECO:0000313" key="3">
    <source>
        <dbReference type="Proteomes" id="UP000799302"/>
    </source>
</evidence>
<name>A0A6A6UC99_9PEZI</name>
<dbReference type="PANTHER" id="PTHR36839">
    <property type="entry name" value="METALLO-BETA-LACTAMASE FAMILY PROTEIN (AFU_ORTHOLOGUE AFUA_5G12770)"/>
    <property type="match status" value="1"/>
</dbReference>
<dbReference type="SUPFAM" id="SSF56281">
    <property type="entry name" value="Metallo-hydrolase/oxidoreductase"/>
    <property type="match status" value="1"/>
</dbReference>
<keyword evidence="3" id="KW-1185">Reference proteome</keyword>
<evidence type="ECO:0000313" key="2">
    <source>
        <dbReference type="EMBL" id="KAF2669221.1"/>
    </source>
</evidence>
<dbReference type="SMART" id="SM00849">
    <property type="entry name" value="Lactamase_B"/>
    <property type="match status" value="1"/>
</dbReference>
<dbReference type="InterPro" id="IPR001279">
    <property type="entry name" value="Metallo-B-lactamas"/>
</dbReference>
<reference evidence="2" key="1">
    <citation type="journal article" date="2020" name="Stud. Mycol.">
        <title>101 Dothideomycetes genomes: a test case for predicting lifestyles and emergence of pathogens.</title>
        <authorList>
            <person name="Haridas S."/>
            <person name="Albert R."/>
            <person name="Binder M."/>
            <person name="Bloem J."/>
            <person name="Labutti K."/>
            <person name="Salamov A."/>
            <person name="Andreopoulos B."/>
            <person name="Baker S."/>
            <person name="Barry K."/>
            <person name="Bills G."/>
            <person name="Bluhm B."/>
            <person name="Cannon C."/>
            <person name="Castanera R."/>
            <person name="Culley D."/>
            <person name="Daum C."/>
            <person name="Ezra D."/>
            <person name="Gonzalez J."/>
            <person name="Henrissat B."/>
            <person name="Kuo A."/>
            <person name="Liang C."/>
            <person name="Lipzen A."/>
            <person name="Lutzoni F."/>
            <person name="Magnuson J."/>
            <person name="Mondo S."/>
            <person name="Nolan M."/>
            <person name="Ohm R."/>
            <person name="Pangilinan J."/>
            <person name="Park H.-J."/>
            <person name="Ramirez L."/>
            <person name="Alfaro M."/>
            <person name="Sun H."/>
            <person name="Tritt A."/>
            <person name="Yoshinaga Y."/>
            <person name="Zwiers L.-H."/>
            <person name="Turgeon B."/>
            <person name="Goodwin S."/>
            <person name="Spatafora J."/>
            <person name="Crous P."/>
            <person name="Grigoriev I."/>
        </authorList>
    </citation>
    <scope>NUCLEOTIDE SEQUENCE</scope>
    <source>
        <strain evidence="2">CBS 115976</strain>
    </source>
</reference>
<sequence length="296" mass="33413">MTDSKDLALCATCGTQFDAPLSSPPDSCNICDDPRQYVPPTGQAWTSLRELDDGNRSNKWEVDHIDPRVSWVSTHPKSNNQGDIGQRAFLLETPHGNVLWDMIAYIDDKTIEHIKAKGGLKAIVISHPHYYTTHIHWAKVFNCPVYTGAEDKQWFNRSDPDNFRRLIHGTEAVLAGVTAVKTGGHFDGSLVLHWENKLFIADTIMIIPSGLYDIDRPAGTASYSFMWSYPNMIPLWPDAILGIWEAVKPFDFDTAYGAFDTKMIRSKYAKKRLLESMKIFITKAGHLNHALFEESL</sequence>
<gene>
    <name evidence="2" type="ORF">BT63DRAFT_432925</name>
</gene>
<dbReference type="Proteomes" id="UP000799302">
    <property type="component" value="Unassembled WGS sequence"/>
</dbReference>
<accession>A0A6A6UC99</accession>
<dbReference type="PANTHER" id="PTHR36839:SF1">
    <property type="entry name" value="METALLO-BETA-LACTAMASE FAMILY PROTEIN (AFU_ORTHOLOGUE AFUA_5G12770)"/>
    <property type="match status" value="1"/>
</dbReference>